<proteinExistence type="predicted"/>
<evidence type="ECO:0000313" key="2">
    <source>
        <dbReference type="Proteomes" id="UP000299102"/>
    </source>
</evidence>
<protein>
    <submittedName>
        <fullName evidence="1">Uncharacterized protein</fullName>
    </submittedName>
</protein>
<accession>A0A4C1XAB7</accession>
<comment type="caution">
    <text evidence="1">The sequence shown here is derived from an EMBL/GenBank/DDBJ whole genome shotgun (WGS) entry which is preliminary data.</text>
</comment>
<dbReference type="AlphaFoldDB" id="A0A4C1XAB7"/>
<name>A0A4C1XAB7_EUMVA</name>
<sequence>MFYIKIPRDYTDGNTIIDKYNVRYRPHQNRVFGRRSRCRRGARGVRPAAAASTAALNSLPDELVKGRDTILRLNTAAGGVSHVSLAAGVEPCGREKRRRE</sequence>
<keyword evidence="2" id="KW-1185">Reference proteome</keyword>
<dbReference type="EMBL" id="BGZK01000776">
    <property type="protein sequence ID" value="GBP60010.1"/>
    <property type="molecule type" value="Genomic_DNA"/>
</dbReference>
<dbReference type="Proteomes" id="UP000299102">
    <property type="component" value="Unassembled WGS sequence"/>
</dbReference>
<evidence type="ECO:0000313" key="1">
    <source>
        <dbReference type="EMBL" id="GBP60010.1"/>
    </source>
</evidence>
<gene>
    <name evidence="1" type="ORF">EVAR_41292_1</name>
</gene>
<reference evidence="1 2" key="1">
    <citation type="journal article" date="2019" name="Commun. Biol.">
        <title>The bagworm genome reveals a unique fibroin gene that provides high tensile strength.</title>
        <authorList>
            <person name="Kono N."/>
            <person name="Nakamura H."/>
            <person name="Ohtoshi R."/>
            <person name="Tomita M."/>
            <person name="Numata K."/>
            <person name="Arakawa K."/>
        </authorList>
    </citation>
    <scope>NUCLEOTIDE SEQUENCE [LARGE SCALE GENOMIC DNA]</scope>
</reference>
<organism evidence="1 2">
    <name type="scientific">Eumeta variegata</name>
    <name type="common">Bagworm moth</name>
    <name type="synonym">Eumeta japonica</name>
    <dbReference type="NCBI Taxonomy" id="151549"/>
    <lineage>
        <taxon>Eukaryota</taxon>
        <taxon>Metazoa</taxon>
        <taxon>Ecdysozoa</taxon>
        <taxon>Arthropoda</taxon>
        <taxon>Hexapoda</taxon>
        <taxon>Insecta</taxon>
        <taxon>Pterygota</taxon>
        <taxon>Neoptera</taxon>
        <taxon>Endopterygota</taxon>
        <taxon>Lepidoptera</taxon>
        <taxon>Glossata</taxon>
        <taxon>Ditrysia</taxon>
        <taxon>Tineoidea</taxon>
        <taxon>Psychidae</taxon>
        <taxon>Oiketicinae</taxon>
        <taxon>Eumeta</taxon>
    </lineage>
</organism>